<evidence type="ECO:0000259" key="2">
    <source>
        <dbReference type="Pfam" id="PF00656"/>
    </source>
</evidence>
<evidence type="ECO:0000256" key="1">
    <source>
        <dbReference type="ARBA" id="ARBA00009005"/>
    </source>
</evidence>
<protein>
    <submittedName>
        <fullName evidence="3">Caspase domain-containing protein</fullName>
    </submittedName>
</protein>
<dbReference type="AlphaFoldDB" id="A0AAD6Z6K4"/>
<dbReference type="EMBL" id="JARIHO010000079">
    <property type="protein sequence ID" value="KAJ7310087.1"/>
    <property type="molecule type" value="Genomic_DNA"/>
</dbReference>
<dbReference type="PANTHER" id="PTHR48104:SF30">
    <property type="entry name" value="METACASPASE-1"/>
    <property type="match status" value="1"/>
</dbReference>
<feature type="domain" description="Peptidase C14 caspase" evidence="2">
    <location>
        <begin position="31"/>
        <end position="443"/>
    </location>
</feature>
<reference evidence="3" key="1">
    <citation type="submission" date="2023-03" db="EMBL/GenBank/DDBJ databases">
        <title>Massive genome expansion in bonnet fungi (Mycena s.s.) driven by repeated elements and novel gene families across ecological guilds.</title>
        <authorList>
            <consortium name="Lawrence Berkeley National Laboratory"/>
            <person name="Harder C.B."/>
            <person name="Miyauchi S."/>
            <person name="Viragh M."/>
            <person name="Kuo A."/>
            <person name="Thoen E."/>
            <person name="Andreopoulos B."/>
            <person name="Lu D."/>
            <person name="Skrede I."/>
            <person name="Drula E."/>
            <person name="Henrissat B."/>
            <person name="Morin E."/>
            <person name="Kohler A."/>
            <person name="Barry K."/>
            <person name="LaButti K."/>
            <person name="Morin E."/>
            <person name="Salamov A."/>
            <person name="Lipzen A."/>
            <person name="Mereny Z."/>
            <person name="Hegedus B."/>
            <person name="Baldrian P."/>
            <person name="Stursova M."/>
            <person name="Weitz H."/>
            <person name="Taylor A."/>
            <person name="Grigoriev I.V."/>
            <person name="Nagy L.G."/>
            <person name="Martin F."/>
            <person name="Kauserud H."/>
        </authorList>
    </citation>
    <scope>NUCLEOTIDE SEQUENCE</scope>
    <source>
        <strain evidence="3">CBHHK002</strain>
    </source>
</reference>
<dbReference type="Pfam" id="PF00656">
    <property type="entry name" value="Peptidase_C14"/>
    <property type="match status" value="1"/>
</dbReference>
<dbReference type="PANTHER" id="PTHR48104">
    <property type="entry name" value="METACASPASE-4"/>
    <property type="match status" value="1"/>
</dbReference>
<dbReference type="InterPro" id="IPR011600">
    <property type="entry name" value="Pept_C14_caspase"/>
</dbReference>
<keyword evidence="4" id="KW-1185">Reference proteome</keyword>
<accession>A0AAD6Z6K4</accession>
<dbReference type="Proteomes" id="UP001218218">
    <property type="component" value="Unassembled WGS sequence"/>
</dbReference>
<gene>
    <name evidence="3" type="ORF">DFH08DRAFT_898813</name>
</gene>
<sequence>MNGRPILNPATNQECELIANPSARVDGQSYKALLIGIRGTKTQSEEYPELKGPHKDVEKVKALIIDCYGYRDPDITILIDDGIAGHVQPTRANILTAIRNLVKGAKAGDHFFFHYCGHSMQIENRSNTEEDGMDECLIPSDGVHMHIVDNELNAALVLPLPSGCQLVAVLDTCHSGSLLDLEHYKCNRVVVPWTCNGKKCSDDIRRAVVRRGARWVSRVSSSLLRGRTAIPPSPAPSTRLLARRSEINMNLMCRPPPLCAPSIPPGPLGGGYAASRSAAGPQRTFTYRAGTFSSLPPLKKTEAKNDAAKRWLRRLSCVPILPCRNTRGVGTDTLMEDETGDAELPGTFYVLPEDQRCQSPISMYACTGLCREPHQAAVDTEPSSGGVRAHVISLASCQDSELSYEDEDGNSMTSALVEILRRDPNQSLKDMLVSISHAMYTKALNRHVKAIKYKKNFKEFERRLAEHKKLNPKFISGTHKAAKVDLHDFQNPELSSAKPLDMGLRFRL</sequence>
<comment type="similarity">
    <text evidence="1">Belongs to the peptidase C14B family.</text>
</comment>
<dbReference type="GO" id="GO:0005737">
    <property type="term" value="C:cytoplasm"/>
    <property type="evidence" value="ECO:0007669"/>
    <property type="project" value="TreeGrafter"/>
</dbReference>
<dbReference type="GO" id="GO:0006508">
    <property type="term" value="P:proteolysis"/>
    <property type="evidence" value="ECO:0007669"/>
    <property type="project" value="InterPro"/>
</dbReference>
<proteinExistence type="inferred from homology"/>
<organism evidence="3 4">
    <name type="scientific">Mycena albidolilacea</name>
    <dbReference type="NCBI Taxonomy" id="1033008"/>
    <lineage>
        <taxon>Eukaryota</taxon>
        <taxon>Fungi</taxon>
        <taxon>Dikarya</taxon>
        <taxon>Basidiomycota</taxon>
        <taxon>Agaricomycotina</taxon>
        <taxon>Agaricomycetes</taxon>
        <taxon>Agaricomycetidae</taxon>
        <taxon>Agaricales</taxon>
        <taxon>Marasmiineae</taxon>
        <taxon>Mycenaceae</taxon>
        <taxon>Mycena</taxon>
    </lineage>
</organism>
<dbReference type="Gene3D" id="3.40.50.12660">
    <property type="match status" value="2"/>
</dbReference>
<evidence type="ECO:0000313" key="4">
    <source>
        <dbReference type="Proteomes" id="UP001218218"/>
    </source>
</evidence>
<comment type="caution">
    <text evidence="3">The sequence shown here is derived from an EMBL/GenBank/DDBJ whole genome shotgun (WGS) entry which is preliminary data.</text>
</comment>
<dbReference type="GO" id="GO:0004197">
    <property type="term" value="F:cysteine-type endopeptidase activity"/>
    <property type="evidence" value="ECO:0007669"/>
    <property type="project" value="InterPro"/>
</dbReference>
<dbReference type="InterPro" id="IPR050452">
    <property type="entry name" value="Metacaspase"/>
</dbReference>
<name>A0AAD6Z6K4_9AGAR</name>
<evidence type="ECO:0000313" key="3">
    <source>
        <dbReference type="EMBL" id="KAJ7310087.1"/>
    </source>
</evidence>